<comment type="caution">
    <text evidence="2">The sequence shown here is derived from an EMBL/GenBank/DDBJ whole genome shotgun (WGS) entry which is preliminary data.</text>
</comment>
<dbReference type="InterPro" id="IPR000259">
    <property type="entry name" value="Adhesion_dom_fimbrial"/>
</dbReference>
<evidence type="ECO:0000259" key="1">
    <source>
        <dbReference type="Pfam" id="PF00419"/>
    </source>
</evidence>
<dbReference type="Proteomes" id="UP000285648">
    <property type="component" value="Unassembled WGS sequence"/>
</dbReference>
<dbReference type="EMBL" id="MJLZ01000001">
    <property type="protein sequence ID" value="RLM28288.1"/>
    <property type="molecule type" value="Genomic_DNA"/>
</dbReference>
<dbReference type="AlphaFoldDB" id="A0A421DU69"/>
<dbReference type="InterPro" id="IPR008966">
    <property type="entry name" value="Adhesion_dom_sf"/>
</dbReference>
<sequence>MELRVTILANSCNVSQDSQSQTVDLGTWASRQFAATPQSPVPTRFVVTLENCGAAAAGVEVTFNGGGDTVDNTLLALSQDSTATNLAVAILDEERNRIAIGQASQVYALAANAQSVPLVFYGQYVATGGPVTAGSANADATFTLTYQ</sequence>
<dbReference type="Gene3D" id="2.60.40.1090">
    <property type="entry name" value="Fimbrial-type adhesion domain"/>
    <property type="match status" value="1"/>
</dbReference>
<dbReference type="InterPro" id="IPR036937">
    <property type="entry name" value="Adhesion_dom_fimbrial_sf"/>
</dbReference>
<gene>
    <name evidence="2" type="ORF">BIY29_00920</name>
</gene>
<evidence type="ECO:0000313" key="3">
    <source>
        <dbReference type="Proteomes" id="UP000285648"/>
    </source>
</evidence>
<accession>A0A421DU69</accession>
<proteinExistence type="predicted"/>
<dbReference type="Pfam" id="PF00419">
    <property type="entry name" value="Fimbrial"/>
    <property type="match status" value="1"/>
</dbReference>
<dbReference type="PANTHER" id="PTHR33420">
    <property type="entry name" value="FIMBRIAL SUBUNIT ELFA-RELATED"/>
    <property type="match status" value="1"/>
</dbReference>
<name>A0A421DU69_9GAMM</name>
<dbReference type="GO" id="GO:0009289">
    <property type="term" value="C:pilus"/>
    <property type="evidence" value="ECO:0007669"/>
    <property type="project" value="InterPro"/>
</dbReference>
<dbReference type="InterPro" id="IPR050263">
    <property type="entry name" value="Bact_Fimbrial_Adh_Pro"/>
</dbReference>
<dbReference type="SUPFAM" id="SSF49401">
    <property type="entry name" value="Bacterial adhesins"/>
    <property type="match status" value="1"/>
</dbReference>
<dbReference type="GO" id="GO:0043709">
    <property type="term" value="P:cell adhesion involved in single-species biofilm formation"/>
    <property type="evidence" value="ECO:0007669"/>
    <property type="project" value="TreeGrafter"/>
</dbReference>
<dbReference type="PANTHER" id="PTHR33420:SF25">
    <property type="entry name" value="PROTEIN FIMF"/>
    <property type="match status" value="1"/>
</dbReference>
<reference evidence="2 3" key="1">
    <citation type="submission" date="2016-09" db="EMBL/GenBank/DDBJ databases">
        <authorList>
            <person name="Doonan J."/>
            <person name="Pachebat J.A."/>
            <person name="Golyshin P.N."/>
            <person name="Denman S."/>
            <person name="Mcdonald J.E."/>
        </authorList>
    </citation>
    <scope>NUCLEOTIDE SEQUENCE [LARGE SCALE GENOMIC DNA]</scope>
    <source>
        <strain evidence="2 3">NCPPB 3934</strain>
    </source>
</reference>
<protein>
    <submittedName>
        <fullName evidence="2">Fimbrial protein</fullName>
    </submittedName>
</protein>
<feature type="domain" description="Fimbrial-type adhesion" evidence="1">
    <location>
        <begin position="2"/>
        <end position="147"/>
    </location>
</feature>
<evidence type="ECO:0000313" key="2">
    <source>
        <dbReference type="EMBL" id="RLM28288.1"/>
    </source>
</evidence>
<keyword evidence="3" id="KW-1185">Reference proteome</keyword>
<organism evidence="2 3">
    <name type="scientific">Brenneria alni</name>
    <dbReference type="NCBI Taxonomy" id="71656"/>
    <lineage>
        <taxon>Bacteria</taxon>
        <taxon>Pseudomonadati</taxon>
        <taxon>Pseudomonadota</taxon>
        <taxon>Gammaproteobacteria</taxon>
        <taxon>Enterobacterales</taxon>
        <taxon>Pectobacteriaceae</taxon>
        <taxon>Brenneria</taxon>
    </lineage>
</organism>